<evidence type="ECO:0000313" key="5">
    <source>
        <dbReference type="EMBL" id="NEN80254.1"/>
    </source>
</evidence>
<dbReference type="GO" id="GO:0008887">
    <property type="term" value="F:glycerate kinase activity"/>
    <property type="evidence" value="ECO:0007669"/>
    <property type="project" value="UniProtKB-UniRule"/>
</dbReference>
<dbReference type="PIRSF" id="PIRSF006078">
    <property type="entry name" value="GlxK"/>
    <property type="match status" value="1"/>
</dbReference>
<dbReference type="Proteomes" id="UP000468687">
    <property type="component" value="Unassembled WGS sequence"/>
</dbReference>
<sequence>MTSARRRPRVVVAPDSFKGSATAAEVAEAMAAGVRAALGVPGAPEADVRVVPFADGGEGTLDGLLGAWRSTPRVVRATDALGRPVEARWGRAPDGAVAVVEAAEANGLPQVSDVRLQPLAATTRGVGTVVRAALATGCPELLLCIGGSATTDGGAGLLRELGVRFLDADGRDLPDGGGALGRLDRIDASGLDPRAAAVRWRIACDVRNPLVGERGAAAVFGPQKGAGPADVRVLDAGLRRLAAALLEATGVDVADLPGAGAAGGLPAGLHALLGAELAPGGELVADAVGLADLVADADLVLTGEGRLDGQSFHGKVVDTVRRLTPAHVPVVAVAGSVSATVEEIDAAGLTAAFSIARGPATLDELRASTVDAVTAATAQVVRVWLRGWAPPG</sequence>
<reference evidence="5 6" key="1">
    <citation type="journal article" date="2014" name="Int. J. Syst. Evol. Microbiol.">
        <title>Nocardioides zeae sp. nov., isolated from the stem of Zea mays.</title>
        <authorList>
            <person name="Glaeser S.P."/>
            <person name="McInroy J.A."/>
            <person name="Busse H.J."/>
            <person name="Kampfer P."/>
        </authorList>
    </citation>
    <scope>NUCLEOTIDE SEQUENCE [LARGE SCALE GENOMIC DNA]</scope>
    <source>
        <strain evidence="5 6">JCM 30728</strain>
    </source>
</reference>
<dbReference type="Pfam" id="PF02595">
    <property type="entry name" value="Gly_kinase"/>
    <property type="match status" value="1"/>
</dbReference>
<keyword evidence="2 4" id="KW-0808">Transferase</keyword>
<comment type="caution">
    <text evidence="5">The sequence shown here is derived from an EMBL/GenBank/DDBJ whole genome shotgun (WGS) entry which is preliminary data.</text>
</comment>
<evidence type="ECO:0000256" key="2">
    <source>
        <dbReference type="ARBA" id="ARBA00022679"/>
    </source>
</evidence>
<dbReference type="EMBL" id="JAAGXA010000017">
    <property type="protein sequence ID" value="NEN80254.1"/>
    <property type="molecule type" value="Genomic_DNA"/>
</dbReference>
<comment type="similarity">
    <text evidence="1 4">Belongs to the glycerate kinase type-1 family.</text>
</comment>
<dbReference type="Gene3D" id="3.90.1510.10">
    <property type="entry name" value="Glycerate kinase, domain 2"/>
    <property type="match status" value="1"/>
</dbReference>
<protein>
    <submittedName>
        <fullName evidence="5">Glycerate kinase</fullName>
    </submittedName>
</protein>
<dbReference type="SUPFAM" id="SSF110738">
    <property type="entry name" value="Glycerate kinase I"/>
    <property type="match status" value="1"/>
</dbReference>
<dbReference type="RefSeq" id="WP_163774046.1">
    <property type="nucleotide sequence ID" value="NZ_JAAGXA010000017.1"/>
</dbReference>
<keyword evidence="6" id="KW-1185">Reference proteome</keyword>
<evidence type="ECO:0000256" key="1">
    <source>
        <dbReference type="ARBA" id="ARBA00006284"/>
    </source>
</evidence>
<dbReference type="InterPro" id="IPR018193">
    <property type="entry name" value="Glyc_kinase_flavodox-like_fold"/>
</dbReference>
<keyword evidence="3 4" id="KW-0418">Kinase</keyword>
<gene>
    <name evidence="5" type="ORF">G3T38_18510</name>
</gene>
<dbReference type="InterPro" id="IPR018197">
    <property type="entry name" value="Glycerate_kinase_RE-like"/>
</dbReference>
<dbReference type="GO" id="GO:0031388">
    <property type="term" value="P:organic acid phosphorylation"/>
    <property type="evidence" value="ECO:0007669"/>
    <property type="project" value="UniProtKB-UniRule"/>
</dbReference>
<dbReference type="InterPro" id="IPR036129">
    <property type="entry name" value="Glycerate_kinase_sf"/>
</dbReference>
<evidence type="ECO:0000256" key="3">
    <source>
        <dbReference type="ARBA" id="ARBA00022777"/>
    </source>
</evidence>
<dbReference type="InterPro" id="IPR004381">
    <property type="entry name" value="Glycerate_kinase"/>
</dbReference>
<evidence type="ECO:0000313" key="6">
    <source>
        <dbReference type="Proteomes" id="UP000468687"/>
    </source>
</evidence>
<dbReference type="Gene3D" id="3.40.50.10350">
    <property type="entry name" value="Glycerate kinase, domain 1"/>
    <property type="match status" value="1"/>
</dbReference>
<dbReference type="NCBIfam" id="TIGR00045">
    <property type="entry name" value="glycerate kinase"/>
    <property type="match status" value="1"/>
</dbReference>
<dbReference type="PANTHER" id="PTHR21599:SF0">
    <property type="entry name" value="GLYCERATE KINASE"/>
    <property type="match status" value="1"/>
</dbReference>
<name>A0A6P0HPV2_9ACTN</name>
<dbReference type="AlphaFoldDB" id="A0A6P0HPV2"/>
<dbReference type="PANTHER" id="PTHR21599">
    <property type="entry name" value="GLYCERATE KINASE"/>
    <property type="match status" value="1"/>
</dbReference>
<accession>A0A6P0HPV2</accession>
<organism evidence="5 6">
    <name type="scientific">Nocardioides zeae</name>
    <dbReference type="NCBI Taxonomy" id="1457234"/>
    <lineage>
        <taxon>Bacteria</taxon>
        <taxon>Bacillati</taxon>
        <taxon>Actinomycetota</taxon>
        <taxon>Actinomycetes</taxon>
        <taxon>Propionibacteriales</taxon>
        <taxon>Nocardioidaceae</taxon>
        <taxon>Nocardioides</taxon>
    </lineage>
</organism>
<evidence type="ECO:0000256" key="4">
    <source>
        <dbReference type="PIRNR" id="PIRNR006078"/>
    </source>
</evidence>
<proteinExistence type="inferred from homology"/>